<feature type="transmembrane region" description="Helical" evidence="6">
    <location>
        <begin position="365"/>
        <end position="385"/>
    </location>
</feature>
<evidence type="ECO:0000313" key="8">
    <source>
        <dbReference type="Proteomes" id="UP001162480"/>
    </source>
</evidence>
<feature type="compositionally biased region" description="Polar residues" evidence="5">
    <location>
        <begin position="273"/>
        <end position="282"/>
    </location>
</feature>
<dbReference type="PANTHER" id="PTHR24064">
    <property type="entry name" value="SOLUTE CARRIER FAMILY 22 MEMBER"/>
    <property type="match status" value="1"/>
</dbReference>
<feature type="region of interest" description="Disordered" evidence="5">
    <location>
        <begin position="245"/>
        <end position="283"/>
    </location>
</feature>
<dbReference type="Pfam" id="PF00083">
    <property type="entry name" value="Sugar_tr"/>
    <property type="match status" value="2"/>
</dbReference>
<feature type="transmembrane region" description="Helical" evidence="6">
    <location>
        <begin position="429"/>
        <end position="451"/>
    </location>
</feature>
<reference evidence="7" key="1">
    <citation type="submission" date="2023-08" db="EMBL/GenBank/DDBJ databases">
        <authorList>
            <person name="Alioto T."/>
            <person name="Alioto T."/>
            <person name="Gomez Garrido J."/>
        </authorList>
    </citation>
    <scope>NUCLEOTIDE SEQUENCE</scope>
</reference>
<proteinExistence type="predicted"/>
<keyword evidence="8" id="KW-1185">Reference proteome</keyword>
<organism evidence="7 8">
    <name type="scientific">Octopus vulgaris</name>
    <name type="common">Common octopus</name>
    <dbReference type="NCBI Taxonomy" id="6645"/>
    <lineage>
        <taxon>Eukaryota</taxon>
        <taxon>Metazoa</taxon>
        <taxon>Spiralia</taxon>
        <taxon>Lophotrochozoa</taxon>
        <taxon>Mollusca</taxon>
        <taxon>Cephalopoda</taxon>
        <taxon>Coleoidea</taxon>
        <taxon>Octopodiformes</taxon>
        <taxon>Octopoda</taxon>
        <taxon>Incirrata</taxon>
        <taxon>Octopodidae</taxon>
        <taxon>Octopus</taxon>
    </lineage>
</organism>
<evidence type="ECO:0000256" key="2">
    <source>
        <dbReference type="ARBA" id="ARBA00022692"/>
    </source>
</evidence>
<evidence type="ECO:0000256" key="1">
    <source>
        <dbReference type="ARBA" id="ARBA00004141"/>
    </source>
</evidence>
<dbReference type="SUPFAM" id="SSF103473">
    <property type="entry name" value="MFS general substrate transporter"/>
    <property type="match status" value="1"/>
</dbReference>
<evidence type="ECO:0000256" key="6">
    <source>
        <dbReference type="SAM" id="Phobius"/>
    </source>
</evidence>
<evidence type="ECO:0000256" key="3">
    <source>
        <dbReference type="ARBA" id="ARBA00022989"/>
    </source>
</evidence>
<feature type="transmembrane region" description="Helical" evidence="6">
    <location>
        <begin position="397"/>
        <end position="417"/>
    </location>
</feature>
<evidence type="ECO:0000313" key="7">
    <source>
        <dbReference type="EMBL" id="CAI9730409.1"/>
    </source>
</evidence>
<dbReference type="InterPro" id="IPR005828">
    <property type="entry name" value="MFS_sugar_transport-like"/>
</dbReference>
<feature type="transmembrane region" description="Helical" evidence="6">
    <location>
        <begin position="457"/>
        <end position="478"/>
    </location>
</feature>
<feature type="transmembrane region" description="Helical" evidence="6">
    <location>
        <begin position="171"/>
        <end position="192"/>
    </location>
</feature>
<sequence>MEKDQEAQFKMWSATVNVDYVMNGLGTKGYFHTSQFLLWCLTALVASGNLNLYIFSGLQTKHQCKNLTQEQLIHHNLSYSQEDIIYGECTISSDSYLDFNKTIPCVNGYHYTTRVDRSIVSKCSLVSCLTAVVELFPKENRLLMNGIFSFMWSLLNVVPGAAAYLLRDYSWTALAFFNCALSGFFIIEIMFLEESIRWLFVHGKMEQAKKVLKRAAHQNKINFDHIWKNYVMDCCNDKNIDKNNECTESNSTSNRDVHTEDTVQHSNSDADNKQQQQPSATTPEKKSGVWIQLSDIFKIPYLRKISIVIIIVWIVDAASYNGLYLLSEALGGSIYFNFTIMALAEASAALLYAGALTRFGHKISLGFSKLFGGVCLMVAAFIKLFGKANKINENAFVGLNLAAMFGVGAGYGGNYIYTPELYPTSMRSVGLGMASSSARVVVMGVPFLRLLASEYPWLPTLILGIGCTSTAIMLMIMLPETKNKTLPQTTEELNHMRLEKKAKHHNIIMSKKKDITASEKQKITKLVSDGMTSLNILKELGRDYRTIKKTSEDITKNRKPKFGKVFKNLSTGDKSHLKRVVAKNPLLSCDKTFNMAGIVGVKRDKSNRAVNVDRQAKRPVSKWQRRED</sequence>
<dbReference type="Proteomes" id="UP001162480">
    <property type="component" value="Chromosome 11"/>
</dbReference>
<dbReference type="GO" id="GO:0022857">
    <property type="term" value="F:transmembrane transporter activity"/>
    <property type="evidence" value="ECO:0007669"/>
    <property type="project" value="InterPro"/>
</dbReference>
<evidence type="ECO:0000256" key="5">
    <source>
        <dbReference type="SAM" id="MobiDB-lite"/>
    </source>
</evidence>
<feature type="transmembrane region" description="Helical" evidence="6">
    <location>
        <begin position="305"/>
        <end position="326"/>
    </location>
</feature>
<feature type="transmembrane region" description="Helical" evidence="6">
    <location>
        <begin position="332"/>
        <end position="353"/>
    </location>
</feature>
<dbReference type="InterPro" id="IPR036259">
    <property type="entry name" value="MFS_trans_sf"/>
</dbReference>
<dbReference type="Gene3D" id="1.20.1250.20">
    <property type="entry name" value="MFS general substrate transporter like domains"/>
    <property type="match status" value="1"/>
</dbReference>
<dbReference type="AlphaFoldDB" id="A0AA36BAG3"/>
<gene>
    <name evidence="7" type="ORF">OCTVUL_1B010122</name>
</gene>
<dbReference type="GO" id="GO:0016020">
    <property type="term" value="C:membrane"/>
    <property type="evidence" value="ECO:0007669"/>
    <property type="project" value="UniProtKB-SubCell"/>
</dbReference>
<feature type="compositionally biased region" description="Basic and acidic residues" evidence="5">
    <location>
        <begin position="255"/>
        <end position="272"/>
    </location>
</feature>
<protein>
    <submittedName>
        <fullName evidence="7">Solute carrier family 22 member 8-like</fullName>
    </submittedName>
</protein>
<evidence type="ECO:0000256" key="4">
    <source>
        <dbReference type="ARBA" id="ARBA00023136"/>
    </source>
</evidence>
<keyword evidence="3 6" id="KW-1133">Transmembrane helix</keyword>
<feature type="region of interest" description="Disordered" evidence="5">
    <location>
        <begin position="609"/>
        <end position="628"/>
    </location>
</feature>
<feature type="transmembrane region" description="Helical" evidence="6">
    <location>
        <begin position="142"/>
        <end position="165"/>
    </location>
</feature>
<name>A0AA36BAG3_OCTVU</name>
<accession>A0AA36BAG3</accession>
<dbReference type="EMBL" id="OX597824">
    <property type="protein sequence ID" value="CAI9730409.1"/>
    <property type="molecule type" value="Genomic_DNA"/>
</dbReference>
<keyword evidence="4 6" id="KW-0472">Membrane</keyword>
<comment type="subcellular location">
    <subcellularLocation>
        <location evidence="1">Membrane</location>
        <topology evidence="1">Multi-pass membrane protein</topology>
    </subcellularLocation>
</comment>
<keyword evidence="2 6" id="KW-0812">Transmembrane</keyword>
<feature type="transmembrane region" description="Helical" evidence="6">
    <location>
        <begin position="36"/>
        <end position="55"/>
    </location>
</feature>